<dbReference type="Pfam" id="PF01121">
    <property type="entry name" value="CoaE"/>
    <property type="match status" value="1"/>
</dbReference>
<dbReference type="EMBL" id="JAOWLA010000001">
    <property type="protein sequence ID" value="MCV2863275.1"/>
    <property type="molecule type" value="Genomic_DNA"/>
</dbReference>
<evidence type="ECO:0000256" key="6">
    <source>
        <dbReference type="NCBIfam" id="TIGR00152"/>
    </source>
</evidence>
<proteinExistence type="inferred from homology"/>
<keyword evidence="4 5" id="KW-0173">Coenzyme A biosynthesis</keyword>
<dbReference type="Gene3D" id="3.40.50.300">
    <property type="entry name" value="P-loop containing nucleotide triphosphate hydrolases"/>
    <property type="match status" value="1"/>
</dbReference>
<keyword evidence="5" id="KW-0963">Cytoplasm</keyword>
<sequence>MNRPFLLGLTGSIGMGKSTTAAMFRDAGVSVWDADAAVHRLYAAGGAAVPAIAALCPDAIVAGAVDRARLKDWIATDPTALRQIEAAVHPLVAEDRAAFIARAAHAGAALVVLDIPLLFETGADRTVDATLVVSVPADIQRARVLARPGMTAEQLDLILARQMPDEQKRARATHVIETRDLEETREAVRNLIGKIGAEDA</sequence>
<dbReference type="EC" id="2.7.1.24" evidence="5 6"/>
<dbReference type="RefSeq" id="WP_263719691.1">
    <property type="nucleotide sequence ID" value="NZ_JAOWLA010000001.1"/>
</dbReference>
<evidence type="ECO:0000256" key="1">
    <source>
        <dbReference type="ARBA" id="ARBA00009018"/>
    </source>
</evidence>
<dbReference type="PROSITE" id="PS51219">
    <property type="entry name" value="DPCK"/>
    <property type="match status" value="1"/>
</dbReference>
<evidence type="ECO:0000313" key="7">
    <source>
        <dbReference type="EMBL" id="MCV2863275.1"/>
    </source>
</evidence>
<organism evidence="7 8">
    <name type="scientific">Albidovulum sediminicola</name>
    <dbReference type="NCBI Taxonomy" id="2984331"/>
    <lineage>
        <taxon>Bacteria</taxon>
        <taxon>Pseudomonadati</taxon>
        <taxon>Pseudomonadota</taxon>
        <taxon>Alphaproteobacteria</taxon>
        <taxon>Rhodobacterales</taxon>
        <taxon>Paracoccaceae</taxon>
        <taxon>Albidovulum</taxon>
    </lineage>
</organism>
<keyword evidence="5 7" id="KW-0418">Kinase</keyword>
<evidence type="ECO:0000256" key="5">
    <source>
        <dbReference type="HAMAP-Rule" id="MF_00376"/>
    </source>
</evidence>
<evidence type="ECO:0000256" key="2">
    <source>
        <dbReference type="ARBA" id="ARBA00022741"/>
    </source>
</evidence>
<comment type="catalytic activity">
    <reaction evidence="5">
        <text>3'-dephospho-CoA + ATP = ADP + CoA + H(+)</text>
        <dbReference type="Rhea" id="RHEA:18245"/>
        <dbReference type="ChEBI" id="CHEBI:15378"/>
        <dbReference type="ChEBI" id="CHEBI:30616"/>
        <dbReference type="ChEBI" id="CHEBI:57287"/>
        <dbReference type="ChEBI" id="CHEBI:57328"/>
        <dbReference type="ChEBI" id="CHEBI:456216"/>
        <dbReference type="EC" id="2.7.1.24"/>
    </reaction>
</comment>
<keyword evidence="8" id="KW-1185">Reference proteome</keyword>
<dbReference type="SUPFAM" id="SSF52540">
    <property type="entry name" value="P-loop containing nucleoside triphosphate hydrolases"/>
    <property type="match status" value="1"/>
</dbReference>
<comment type="pathway">
    <text evidence="5">Cofactor biosynthesis; coenzyme A biosynthesis; CoA from (R)-pantothenate: step 5/5.</text>
</comment>
<name>A0ABT2YWS7_9RHOB</name>
<dbReference type="Proteomes" id="UP001652503">
    <property type="component" value="Unassembled WGS sequence"/>
</dbReference>
<reference evidence="7 8" key="1">
    <citation type="submission" date="2022-10" db="EMBL/GenBank/DDBJ databases">
        <title>Defluviimonas sp. nov., isolated from ocean surface water.</title>
        <authorList>
            <person name="He W."/>
            <person name="Wang L."/>
            <person name="Zhang D.-F."/>
        </authorList>
    </citation>
    <scope>NUCLEOTIDE SEQUENCE [LARGE SCALE GENOMIC DNA]</scope>
    <source>
        <strain evidence="7 8">WL0075</strain>
    </source>
</reference>
<keyword evidence="5 7" id="KW-0808">Transferase</keyword>
<dbReference type="NCBIfam" id="TIGR00152">
    <property type="entry name" value="dephospho-CoA kinase"/>
    <property type="match status" value="1"/>
</dbReference>
<dbReference type="CDD" id="cd02022">
    <property type="entry name" value="DPCK"/>
    <property type="match status" value="1"/>
</dbReference>
<comment type="caution">
    <text evidence="7">The sequence shown here is derived from an EMBL/GenBank/DDBJ whole genome shotgun (WGS) entry which is preliminary data.</text>
</comment>
<dbReference type="GO" id="GO:0004140">
    <property type="term" value="F:dephospho-CoA kinase activity"/>
    <property type="evidence" value="ECO:0007669"/>
    <property type="project" value="UniProtKB-EC"/>
</dbReference>
<comment type="subcellular location">
    <subcellularLocation>
        <location evidence="5">Cytoplasm</location>
    </subcellularLocation>
</comment>
<dbReference type="InterPro" id="IPR027417">
    <property type="entry name" value="P-loop_NTPase"/>
</dbReference>
<keyword evidence="2 5" id="KW-0547">Nucleotide-binding</keyword>
<dbReference type="HAMAP" id="MF_00376">
    <property type="entry name" value="Dephospho_CoA_kinase"/>
    <property type="match status" value="1"/>
</dbReference>
<feature type="binding site" evidence="5">
    <location>
        <begin position="14"/>
        <end position="19"/>
    </location>
    <ligand>
        <name>ATP</name>
        <dbReference type="ChEBI" id="CHEBI:30616"/>
    </ligand>
</feature>
<evidence type="ECO:0000256" key="3">
    <source>
        <dbReference type="ARBA" id="ARBA00022840"/>
    </source>
</evidence>
<evidence type="ECO:0000313" key="8">
    <source>
        <dbReference type="Proteomes" id="UP001652503"/>
    </source>
</evidence>
<protein>
    <recommendedName>
        <fullName evidence="5 6">Dephospho-CoA kinase</fullName>
        <ecNumber evidence="5 6">2.7.1.24</ecNumber>
    </recommendedName>
    <alternativeName>
        <fullName evidence="5">Dephosphocoenzyme A kinase</fullName>
    </alternativeName>
</protein>
<gene>
    <name evidence="5 7" type="primary">coaE</name>
    <name evidence="7" type="ORF">OE647_00820</name>
</gene>
<dbReference type="PANTHER" id="PTHR10695:SF46">
    <property type="entry name" value="BIFUNCTIONAL COENZYME A SYNTHASE-RELATED"/>
    <property type="match status" value="1"/>
</dbReference>
<evidence type="ECO:0000256" key="4">
    <source>
        <dbReference type="ARBA" id="ARBA00022993"/>
    </source>
</evidence>
<dbReference type="InterPro" id="IPR001977">
    <property type="entry name" value="Depp_CoAkinase"/>
</dbReference>
<dbReference type="PANTHER" id="PTHR10695">
    <property type="entry name" value="DEPHOSPHO-COA KINASE-RELATED"/>
    <property type="match status" value="1"/>
</dbReference>
<accession>A0ABT2YWS7</accession>
<comment type="similarity">
    <text evidence="1 5">Belongs to the CoaE family.</text>
</comment>
<keyword evidence="3 5" id="KW-0067">ATP-binding</keyword>
<comment type="function">
    <text evidence="5">Catalyzes the phosphorylation of the 3'-hydroxyl group of dephosphocoenzyme A to form coenzyme A.</text>
</comment>